<dbReference type="RefSeq" id="WP_139105283.1">
    <property type="nucleotide sequence ID" value="NZ_VDFR01000013.1"/>
</dbReference>
<dbReference type="GO" id="GO:0015627">
    <property type="term" value="C:type II protein secretion system complex"/>
    <property type="evidence" value="ECO:0007669"/>
    <property type="project" value="TreeGrafter"/>
</dbReference>
<feature type="domain" description="Helix-hairpin-helix DNA-binding motif class 1" evidence="2">
    <location>
        <begin position="32"/>
        <end position="51"/>
    </location>
</feature>
<dbReference type="EMBL" id="VDFR01000013">
    <property type="protein sequence ID" value="TNC50620.1"/>
    <property type="molecule type" value="Genomic_DNA"/>
</dbReference>
<dbReference type="PANTHER" id="PTHR21180:SF32">
    <property type="entry name" value="ENDONUCLEASE_EXONUCLEASE_PHOSPHATASE FAMILY DOMAIN-CONTAINING PROTEIN 1"/>
    <property type="match status" value="1"/>
</dbReference>
<evidence type="ECO:0000259" key="2">
    <source>
        <dbReference type="SMART" id="SM00278"/>
    </source>
</evidence>
<comment type="caution">
    <text evidence="3">The sequence shown here is derived from an EMBL/GenBank/DDBJ whole genome shotgun (WGS) entry which is preliminary data.</text>
</comment>
<dbReference type="GO" id="GO:0015628">
    <property type="term" value="P:protein secretion by the type II secretion system"/>
    <property type="evidence" value="ECO:0007669"/>
    <property type="project" value="TreeGrafter"/>
</dbReference>
<dbReference type="GO" id="GO:0003677">
    <property type="term" value="F:DNA binding"/>
    <property type="evidence" value="ECO:0007669"/>
    <property type="project" value="UniProtKB-KW"/>
</dbReference>
<evidence type="ECO:0000256" key="1">
    <source>
        <dbReference type="SAM" id="MobiDB-lite"/>
    </source>
</evidence>
<organism evidence="3 4">
    <name type="scientific">Mumia zhuanghuii</name>
    <dbReference type="NCBI Taxonomy" id="2585211"/>
    <lineage>
        <taxon>Bacteria</taxon>
        <taxon>Bacillati</taxon>
        <taxon>Actinomycetota</taxon>
        <taxon>Actinomycetes</taxon>
        <taxon>Propionibacteriales</taxon>
        <taxon>Nocardioidaceae</taxon>
        <taxon>Mumia</taxon>
    </lineage>
</organism>
<feature type="region of interest" description="Disordered" evidence="1">
    <location>
        <begin position="1"/>
        <end position="20"/>
    </location>
</feature>
<dbReference type="Proteomes" id="UP000306740">
    <property type="component" value="Unassembled WGS sequence"/>
</dbReference>
<protein>
    <submittedName>
        <fullName evidence="3">ComEA family DNA-binding protein</fullName>
    </submittedName>
</protein>
<accession>A0A5C4MY82</accession>
<dbReference type="GO" id="GO:0006281">
    <property type="term" value="P:DNA repair"/>
    <property type="evidence" value="ECO:0007669"/>
    <property type="project" value="InterPro"/>
</dbReference>
<dbReference type="SUPFAM" id="SSF47781">
    <property type="entry name" value="RuvA domain 2-like"/>
    <property type="match status" value="1"/>
</dbReference>
<dbReference type="InterPro" id="IPR003583">
    <property type="entry name" value="Hlx-hairpin-Hlx_DNA-bd_motif"/>
</dbReference>
<dbReference type="InterPro" id="IPR004509">
    <property type="entry name" value="Competence_ComEA_HhH"/>
</dbReference>
<gene>
    <name evidence="3" type="ORF">FHE65_03400</name>
</gene>
<dbReference type="InterPro" id="IPR051675">
    <property type="entry name" value="Endo/Exo/Phosphatase_dom_1"/>
</dbReference>
<proteinExistence type="predicted"/>
<sequence length="84" mass="8377">AGAPVDGTGGGSGPTGPGAAGAVVNLNTATLEQLDTLPQVGPVTAQAILDWRTEHGRFSTVDELLEVDGIGEATLAKLRDLVAV</sequence>
<name>A0A5C4MY82_9ACTN</name>
<dbReference type="InterPro" id="IPR010994">
    <property type="entry name" value="RuvA_2-like"/>
</dbReference>
<reference evidence="3 4" key="1">
    <citation type="submission" date="2019-05" db="EMBL/GenBank/DDBJ databases">
        <title>Mumia sp. nov., isolated from the intestinal contents of plateau pika (Ochotona curzoniae) in the Qinghai-Tibet plateau of China.</title>
        <authorList>
            <person name="Tian Z."/>
        </authorList>
    </citation>
    <scope>NUCLEOTIDE SEQUENCE [LARGE SCALE GENOMIC DNA]</scope>
    <source>
        <strain evidence="4">527</strain>
    </source>
</reference>
<feature type="non-terminal residue" evidence="3">
    <location>
        <position position="1"/>
    </location>
</feature>
<feature type="domain" description="Helix-hairpin-helix DNA-binding motif class 1" evidence="2">
    <location>
        <begin position="62"/>
        <end position="81"/>
    </location>
</feature>
<dbReference type="SMART" id="SM00278">
    <property type="entry name" value="HhH1"/>
    <property type="match status" value="2"/>
</dbReference>
<evidence type="ECO:0000313" key="3">
    <source>
        <dbReference type="EMBL" id="TNC50620.1"/>
    </source>
</evidence>
<dbReference type="AlphaFoldDB" id="A0A5C4MY82"/>
<dbReference type="NCBIfam" id="TIGR00426">
    <property type="entry name" value="competence protein ComEA helix-hairpin-helix repeat region"/>
    <property type="match status" value="1"/>
</dbReference>
<dbReference type="PANTHER" id="PTHR21180">
    <property type="entry name" value="ENDONUCLEASE/EXONUCLEASE/PHOSPHATASE FAMILY DOMAIN-CONTAINING PROTEIN 1"/>
    <property type="match status" value="1"/>
</dbReference>
<evidence type="ECO:0000313" key="4">
    <source>
        <dbReference type="Proteomes" id="UP000306740"/>
    </source>
</evidence>
<feature type="compositionally biased region" description="Gly residues" evidence="1">
    <location>
        <begin position="7"/>
        <end position="19"/>
    </location>
</feature>
<dbReference type="Gene3D" id="1.10.150.320">
    <property type="entry name" value="Photosystem II 12 kDa extrinsic protein"/>
    <property type="match status" value="1"/>
</dbReference>
<keyword evidence="3" id="KW-0238">DNA-binding</keyword>
<dbReference type="Pfam" id="PF12836">
    <property type="entry name" value="HHH_3"/>
    <property type="match status" value="1"/>
</dbReference>